<dbReference type="InterPro" id="IPR056024">
    <property type="entry name" value="DUF7605"/>
</dbReference>
<reference evidence="5 6" key="1">
    <citation type="submission" date="2019-02" db="EMBL/GenBank/DDBJ databases">
        <title>Deep-cultivation of Planctomycetes and their phenomic and genomic characterization uncovers novel biology.</title>
        <authorList>
            <person name="Wiegand S."/>
            <person name="Jogler M."/>
            <person name="Boedeker C."/>
            <person name="Pinto D."/>
            <person name="Vollmers J."/>
            <person name="Rivas-Marin E."/>
            <person name="Kohn T."/>
            <person name="Peeters S.H."/>
            <person name="Heuer A."/>
            <person name="Rast P."/>
            <person name="Oberbeckmann S."/>
            <person name="Bunk B."/>
            <person name="Jeske O."/>
            <person name="Meyerdierks A."/>
            <person name="Storesund J.E."/>
            <person name="Kallscheuer N."/>
            <person name="Luecker S."/>
            <person name="Lage O.M."/>
            <person name="Pohl T."/>
            <person name="Merkel B.J."/>
            <person name="Hornburger P."/>
            <person name="Mueller R.-W."/>
            <person name="Bruemmer F."/>
            <person name="Labrenz M."/>
            <person name="Spormann A.M."/>
            <person name="Op den Camp H."/>
            <person name="Overmann J."/>
            <person name="Amann R."/>
            <person name="Jetten M.S.M."/>
            <person name="Mascher T."/>
            <person name="Medema M.H."/>
            <person name="Devos D.P."/>
            <person name="Kaster A.-K."/>
            <person name="Ovreas L."/>
            <person name="Rohde M."/>
            <person name="Galperin M.Y."/>
            <person name="Jogler C."/>
        </authorList>
    </citation>
    <scope>NUCLEOTIDE SEQUENCE [LARGE SCALE GENOMIC DNA]</scope>
    <source>
        <strain evidence="5 6">SV_7m_r</strain>
    </source>
</reference>
<dbReference type="Pfam" id="PF00350">
    <property type="entry name" value="Dynamin_N"/>
    <property type="match status" value="1"/>
</dbReference>
<name>A0A517T240_9BACT</name>
<sequence length="1120" mass="124013">MACLGETRIENHGDELEDRILQFLRRNPLSRAKEIASGIHVDFAAVGRLLYGSLAGHVTKNKDGEWYCTSDSRISGSIVSSAPPVLPPPTHSTLNSTSSPQSDTRSSDMPTPPLQENPGNLIKSTPLPPVPSWQGTSSSHIDRRATLQKRIGSIYQSLCAPEFVSSASKIDGAFEAIEQLKASIQNIGSELEKVPAISVAMLGPSRHGKSTLLNALAGCTMLPTSDVKPCTASIVSLKREDDWGFRIEFIKKERLERERARAVQDAVDYLKRSAKKMMGDEQPDDPHYLHSTLERFIQLFGIDSNLPPDQLIQEVHTAEIPDAVQRLLGQKATPKSNDLQQMERIVEKYLSTKDIYWTIVSECEISGPFENWHPNLRLVDVPGTNDTDPQRTAITNQLRETAKAVAICTSDSNLGNDIQSWLRNSSVLGNFLEATEQSRQHLFIIKTKLDSVHLEIDESQIDPNDEGSEQRVFRDALELHKQQQTESYREMFRRIASPLLPVGDSKEQRQTRDEMLKRIDEINVVFVSAPAYEAFEGRLVGLPMQKRRYIEFFGGDKEATGIPALHDFTNEMAETYLAEFYYNDMERQLETEVDRLVRFFRQQWTTLDAQLSGGSQAIAELVDEIDQTIVPWLESSVAKGIRSFKELAGDSSQGITTQLQSTAASIDALLSQRQAKWRHYYWNSIKAACRKAGIHTTSRGEFMDFNQDICSLFVDDLILSWTTYRETCIRSSTQTIADDVAAELLMKLDLAASRTDVPAATEAIDAIVTNLSTIARSKLDDLRREVDAAIQEVESIRKPAYQAIQEQMQQTYRIVQNESGTGCQERMRTKLCDGAGANVQSMWAKVNGMISGAVGGLESKTVASMKQYGDSASGELRKSVSRLREIGKTAQRDVMLRQMESVRETVLLLWNSLSEVGDLVVETAESEIIDVAAAAPALEAPANSPATSPAASATEAEATVEVGEPARIEESREESDSSTAVEETSDSASGSEEVSHSATETPTDESPAEAPGADGSSDSPHWLKVMCETTTYLVQKDRAGRSAPADDLVIRILETLIDHHGKLTLAALAERVDVPGFRLRGMLSAVQRILNLDGQQILQIERTSDSVELNETLMRQEFSL</sequence>
<dbReference type="AlphaFoldDB" id="A0A517T240"/>
<dbReference type="InterPro" id="IPR045063">
    <property type="entry name" value="Dynamin_N"/>
</dbReference>
<dbReference type="PANTHER" id="PTHR36681">
    <property type="entry name" value="NUCLEAR GTPASE, GERMINAL CENTER-ASSOCIATED, TANDEM DUPLICATE 3"/>
    <property type="match status" value="1"/>
</dbReference>
<evidence type="ECO:0000259" key="4">
    <source>
        <dbReference type="Pfam" id="PF25863"/>
    </source>
</evidence>
<evidence type="ECO:0000313" key="5">
    <source>
        <dbReference type="EMBL" id="QDT62447.1"/>
    </source>
</evidence>
<feature type="domain" description="Dynamin N-terminal" evidence="2">
    <location>
        <begin position="199"/>
        <end position="409"/>
    </location>
</feature>
<gene>
    <name evidence="5" type="ORF">SV7mr_49950</name>
</gene>
<feature type="domain" description="DUF7605" evidence="3">
    <location>
        <begin position="671"/>
        <end position="829"/>
    </location>
</feature>
<dbReference type="InterPro" id="IPR058882">
    <property type="entry name" value="PglZ_C"/>
</dbReference>
<feature type="compositionally biased region" description="Low complexity" evidence="1">
    <location>
        <begin position="940"/>
        <end position="959"/>
    </location>
</feature>
<organism evidence="5 6">
    <name type="scientific">Stieleria bergensis</name>
    <dbReference type="NCBI Taxonomy" id="2528025"/>
    <lineage>
        <taxon>Bacteria</taxon>
        <taxon>Pseudomonadati</taxon>
        <taxon>Planctomycetota</taxon>
        <taxon>Planctomycetia</taxon>
        <taxon>Pirellulales</taxon>
        <taxon>Pirellulaceae</taxon>
        <taxon>Stieleria</taxon>
    </lineage>
</organism>
<evidence type="ECO:0000259" key="2">
    <source>
        <dbReference type="Pfam" id="PF00350"/>
    </source>
</evidence>
<dbReference type="Pfam" id="PF24564">
    <property type="entry name" value="DUF7605"/>
    <property type="match status" value="1"/>
</dbReference>
<proteinExistence type="predicted"/>
<dbReference type="Proteomes" id="UP000315003">
    <property type="component" value="Chromosome"/>
</dbReference>
<evidence type="ECO:0000256" key="1">
    <source>
        <dbReference type="SAM" id="MobiDB-lite"/>
    </source>
</evidence>
<dbReference type="InterPro" id="IPR027417">
    <property type="entry name" value="P-loop_NTPase"/>
</dbReference>
<feature type="compositionally biased region" description="Polar residues" evidence="1">
    <location>
        <begin position="979"/>
        <end position="1001"/>
    </location>
</feature>
<keyword evidence="6" id="KW-1185">Reference proteome</keyword>
<feature type="region of interest" description="Disordered" evidence="1">
    <location>
        <begin position="78"/>
        <end position="141"/>
    </location>
</feature>
<dbReference type="Gene3D" id="3.40.50.300">
    <property type="entry name" value="P-loop containing nucleotide triphosphate hydrolases"/>
    <property type="match status" value="1"/>
</dbReference>
<evidence type="ECO:0000313" key="6">
    <source>
        <dbReference type="Proteomes" id="UP000315003"/>
    </source>
</evidence>
<dbReference type="Pfam" id="PF25863">
    <property type="entry name" value="PglZ_C"/>
    <property type="match status" value="1"/>
</dbReference>
<dbReference type="PANTHER" id="PTHR36681:SF3">
    <property type="entry name" value="NUCLEAR GTPASE, GERMINAL CENTER-ASSOCIATED, TANDEM DUPLICATE 3"/>
    <property type="match status" value="1"/>
</dbReference>
<feature type="compositionally biased region" description="Low complexity" evidence="1">
    <location>
        <begin position="96"/>
        <end position="108"/>
    </location>
</feature>
<dbReference type="SUPFAM" id="SSF52540">
    <property type="entry name" value="P-loop containing nucleoside triphosphate hydrolases"/>
    <property type="match status" value="1"/>
</dbReference>
<feature type="domain" description="Alkaline phosphatase-like protein PglZ C-terminal" evidence="4">
    <location>
        <begin position="1018"/>
        <end position="1118"/>
    </location>
</feature>
<protein>
    <submittedName>
        <fullName evidence="5">Dynamin family protein</fullName>
    </submittedName>
</protein>
<feature type="region of interest" description="Disordered" evidence="1">
    <location>
        <begin position="940"/>
        <end position="1021"/>
    </location>
</feature>
<dbReference type="EMBL" id="CP036272">
    <property type="protein sequence ID" value="QDT62447.1"/>
    <property type="molecule type" value="Genomic_DNA"/>
</dbReference>
<accession>A0A517T240</accession>
<evidence type="ECO:0000259" key="3">
    <source>
        <dbReference type="Pfam" id="PF24564"/>
    </source>
</evidence>